<proteinExistence type="predicted"/>
<evidence type="ECO:0000313" key="2">
    <source>
        <dbReference type="Proteomes" id="UP000092544"/>
    </source>
</evidence>
<name>A0A1A8T2I0_9GAMM</name>
<keyword evidence="2" id="KW-1185">Reference proteome</keyword>
<dbReference type="AlphaFoldDB" id="A0A1A8T2I0"/>
<gene>
    <name evidence="1" type="ORF">MSP8886_00431</name>
</gene>
<reference evidence="1 2" key="1">
    <citation type="submission" date="2016-06" db="EMBL/GenBank/DDBJ databases">
        <authorList>
            <person name="Kjaerup R.B."/>
            <person name="Dalgaard T.S."/>
            <person name="Juul-Madsen H.R."/>
        </authorList>
    </citation>
    <scope>NUCLEOTIDE SEQUENCE [LARGE SCALE GENOMIC DNA]</scope>
    <source>
        <strain evidence="1 2">CECT 8886</strain>
    </source>
</reference>
<accession>A0A1A8T2I0</accession>
<evidence type="ECO:0000313" key="1">
    <source>
        <dbReference type="EMBL" id="SBS25932.1"/>
    </source>
</evidence>
<organism evidence="1 2">
    <name type="scientific">Marinomonas spartinae</name>
    <dbReference type="NCBI Taxonomy" id="1792290"/>
    <lineage>
        <taxon>Bacteria</taxon>
        <taxon>Pseudomonadati</taxon>
        <taxon>Pseudomonadota</taxon>
        <taxon>Gammaproteobacteria</taxon>
        <taxon>Oceanospirillales</taxon>
        <taxon>Oceanospirillaceae</taxon>
        <taxon>Marinomonas</taxon>
    </lineage>
</organism>
<dbReference type="EMBL" id="FLOB01000001">
    <property type="protein sequence ID" value="SBS25932.1"/>
    <property type="molecule type" value="Genomic_DNA"/>
</dbReference>
<protein>
    <submittedName>
        <fullName evidence="1">Uncharacterized protein</fullName>
    </submittedName>
</protein>
<dbReference type="Proteomes" id="UP000092544">
    <property type="component" value="Unassembled WGS sequence"/>
</dbReference>
<sequence>MKFIFVIAVLTLIVGCNDPDATADSGLEFEQHTIEVDGESVVINTTKGSELTDEDLKEMFSSEDLKAFLKDEPVE</sequence>
<dbReference type="PROSITE" id="PS51257">
    <property type="entry name" value="PROKAR_LIPOPROTEIN"/>
    <property type="match status" value="1"/>
</dbReference>
<dbReference type="RefSeq" id="WP_067012217.1">
    <property type="nucleotide sequence ID" value="NZ_FLOB01000001.1"/>
</dbReference>